<dbReference type="Pfam" id="PF00643">
    <property type="entry name" value="zf-B_box"/>
    <property type="match status" value="1"/>
</dbReference>
<proteinExistence type="predicted"/>
<dbReference type="GeneTree" id="ENSGT00940000165001"/>
<dbReference type="PROSITE" id="PS00518">
    <property type="entry name" value="ZF_RING_1"/>
    <property type="match status" value="1"/>
</dbReference>
<dbReference type="Gene3D" id="4.10.830.40">
    <property type="match status" value="1"/>
</dbReference>
<dbReference type="Pfam" id="PF13765">
    <property type="entry name" value="PRY"/>
    <property type="match status" value="1"/>
</dbReference>
<reference evidence="10" key="1">
    <citation type="submission" date="2025-08" db="UniProtKB">
        <authorList>
            <consortium name="Ensembl"/>
        </authorList>
    </citation>
    <scope>IDENTIFICATION</scope>
</reference>
<reference evidence="10" key="2">
    <citation type="submission" date="2025-09" db="UniProtKB">
        <authorList>
            <consortium name="Ensembl"/>
        </authorList>
    </citation>
    <scope>IDENTIFICATION</scope>
</reference>
<feature type="domain" description="B30.2/SPRY" evidence="9">
    <location>
        <begin position="279"/>
        <end position="477"/>
    </location>
</feature>
<evidence type="ECO:0000256" key="4">
    <source>
        <dbReference type="ARBA" id="ARBA00022833"/>
    </source>
</evidence>
<dbReference type="RefSeq" id="XP_022603833.1">
    <property type="nucleotide sequence ID" value="XM_022748112.1"/>
</dbReference>
<organism evidence="10 11">
    <name type="scientific">Seriola dumerili</name>
    <name type="common">Greater amberjack</name>
    <name type="synonym">Caranx dumerili</name>
    <dbReference type="NCBI Taxonomy" id="41447"/>
    <lineage>
        <taxon>Eukaryota</taxon>
        <taxon>Metazoa</taxon>
        <taxon>Chordata</taxon>
        <taxon>Craniata</taxon>
        <taxon>Vertebrata</taxon>
        <taxon>Euteleostomi</taxon>
        <taxon>Actinopterygii</taxon>
        <taxon>Neopterygii</taxon>
        <taxon>Teleostei</taxon>
        <taxon>Neoteleostei</taxon>
        <taxon>Acanthomorphata</taxon>
        <taxon>Carangaria</taxon>
        <taxon>Carangiformes</taxon>
        <taxon>Carangidae</taxon>
        <taxon>Seriola</taxon>
    </lineage>
</organism>
<dbReference type="SMART" id="SM00184">
    <property type="entry name" value="RING"/>
    <property type="match status" value="1"/>
</dbReference>
<evidence type="ECO:0000256" key="1">
    <source>
        <dbReference type="ARBA" id="ARBA00022588"/>
    </source>
</evidence>
<dbReference type="PROSITE" id="PS50089">
    <property type="entry name" value="ZF_RING_2"/>
    <property type="match status" value="1"/>
</dbReference>
<keyword evidence="1" id="KW-0399">Innate immunity</keyword>
<evidence type="ECO:0000259" key="8">
    <source>
        <dbReference type="PROSITE" id="PS50119"/>
    </source>
</evidence>
<dbReference type="InterPro" id="IPR013320">
    <property type="entry name" value="ConA-like_dom_sf"/>
</dbReference>
<dbReference type="InterPro" id="IPR003877">
    <property type="entry name" value="SPRY_dom"/>
</dbReference>
<dbReference type="Pfam" id="PF00622">
    <property type="entry name" value="SPRY"/>
    <property type="match status" value="1"/>
</dbReference>
<dbReference type="PRINTS" id="PR01407">
    <property type="entry name" value="BUTYPHLNCDUF"/>
</dbReference>
<dbReference type="PANTHER" id="PTHR25465:SF73">
    <property type="entry name" value="E3 UBIQUITIN_ISG15 LIGASE TRIM25 ISOFORM X1"/>
    <property type="match status" value="1"/>
</dbReference>
<dbReference type="InterPro" id="IPR003879">
    <property type="entry name" value="Butyrophylin_SPRY"/>
</dbReference>
<dbReference type="Gene3D" id="3.30.40.10">
    <property type="entry name" value="Zinc/RING finger domain, C3HC4 (zinc finger)"/>
    <property type="match status" value="1"/>
</dbReference>
<dbReference type="PROSITE" id="PS50119">
    <property type="entry name" value="ZF_BBOX"/>
    <property type="match status" value="1"/>
</dbReference>
<accession>A0A3B4UHS4</accession>
<dbReference type="InterPro" id="IPR001870">
    <property type="entry name" value="B30.2/SPRY"/>
</dbReference>
<dbReference type="InterPro" id="IPR013083">
    <property type="entry name" value="Znf_RING/FYVE/PHD"/>
</dbReference>
<dbReference type="CDD" id="cd19756">
    <property type="entry name" value="Bbox2"/>
    <property type="match status" value="1"/>
</dbReference>
<evidence type="ECO:0000256" key="2">
    <source>
        <dbReference type="ARBA" id="ARBA00022723"/>
    </source>
</evidence>
<protein>
    <submittedName>
        <fullName evidence="10">E3 ubiquitin/ISG15 ligase TRIM25-like</fullName>
    </submittedName>
</protein>
<dbReference type="Gene3D" id="3.30.160.60">
    <property type="entry name" value="Classic Zinc Finger"/>
    <property type="match status" value="1"/>
</dbReference>
<evidence type="ECO:0000313" key="10">
    <source>
        <dbReference type="Ensembl" id="ENSSDUP00000017235.1"/>
    </source>
</evidence>
<dbReference type="SUPFAM" id="SSF57850">
    <property type="entry name" value="RING/U-box"/>
    <property type="match status" value="1"/>
</dbReference>
<dbReference type="Proteomes" id="UP000261420">
    <property type="component" value="Unplaced"/>
</dbReference>
<feature type="domain" description="RING-type" evidence="7">
    <location>
        <begin position="15"/>
        <end position="57"/>
    </location>
</feature>
<evidence type="ECO:0000313" key="11">
    <source>
        <dbReference type="Proteomes" id="UP000261420"/>
    </source>
</evidence>
<evidence type="ECO:0000256" key="3">
    <source>
        <dbReference type="ARBA" id="ARBA00022771"/>
    </source>
</evidence>
<dbReference type="GO" id="GO:0008270">
    <property type="term" value="F:zinc ion binding"/>
    <property type="evidence" value="ECO:0007669"/>
    <property type="project" value="UniProtKB-KW"/>
</dbReference>
<dbReference type="PROSITE" id="PS50188">
    <property type="entry name" value="B302_SPRY"/>
    <property type="match status" value="1"/>
</dbReference>
<dbReference type="InterPro" id="IPR051051">
    <property type="entry name" value="E3_ubiq-ligase_TRIM/RNF"/>
</dbReference>
<dbReference type="SUPFAM" id="SSF57845">
    <property type="entry name" value="B-box zinc-binding domain"/>
    <property type="match status" value="1"/>
</dbReference>
<dbReference type="InterPro" id="IPR017907">
    <property type="entry name" value="Znf_RING_CS"/>
</dbReference>
<name>A0A3B4UHS4_SERDU</name>
<evidence type="ECO:0000256" key="6">
    <source>
        <dbReference type="PROSITE-ProRule" id="PRU00024"/>
    </source>
</evidence>
<dbReference type="OMA" id="THVWEVE"/>
<dbReference type="PANTHER" id="PTHR25465">
    <property type="entry name" value="B-BOX DOMAIN CONTAINING"/>
    <property type="match status" value="1"/>
</dbReference>
<evidence type="ECO:0000259" key="7">
    <source>
        <dbReference type="PROSITE" id="PS50089"/>
    </source>
</evidence>
<feature type="domain" description="B box-type" evidence="8">
    <location>
        <begin position="142"/>
        <end position="194"/>
    </location>
</feature>
<sequence length="477" mass="54626">MEDTEKTQLEEMLMCTVCHDIFKDPRQLPCGHSMCMGCLENLMDHSSDLPFRCPDCRSFFGQIVEVQKSYTLANIAENFRENRRRREEQTKVVYCDCCPEKKTLAIKTCLKCEVSMCKEHVKDHQELPVFTGHPVVRPLGDLQARKCPQHEDEVLRYYCNTSRRYICNMCALERKQHNLASEASTVLRRQLTEYMDQRFTALKEQITESTDSVRKLKDDIQREKLKVNPADSCLNSVTVVLLCMWFIVLYYAYNYSVENQTLRESLDKQQNRVHHIYSTIAELLVEHPLKSYTPPETEDKGFLMLDVDTVSPFLGVSADFQTVERVKGKLGYPNSINRFDEAPQILSARCFSSGTHIWEVQAEGYWDIAVSYKSIQRKSKYNSAFGNNRESWSLTHNGNGKLSAYHNGAKTVLPGTLQSSRIAVMVNFEKGNITFSAVESTITKLHEFKAKLTQPVCLGLGLYRVDPPSRASIVKAS</sequence>
<keyword evidence="11" id="KW-1185">Reference proteome</keyword>
<dbReference type="GO" id="GO:0045087">
    <property type="term" value="P:innate immune response"/>
    <property type="evidence" value="ECO:0007669"/>
    <property type="project" value="UniProtKB-KW"/>
</dbReference>
<evidence type="ECO:0000256" key="5">
    <source>
        <dbReference type="ARBA" id="ARBA00022859"/>
    </source>
</evidence>
<dbReference type="GeneID" id="111223826"/>
<dbReference type="InterPro" id="IPR043136">
    <property type="entry name" value="B30.2/SPRY_sf"/>
</dbReference>
<dbReference type="SUPFAM" id="SSF49899">
    <property type="entry name" value="Concanavalin A-like lectins/glucanases"/>
    <property type="match status" value="1"/>
</dbReference>
<keyword evidence="3 6" id="KW-0863">Zinc-finger</keyword>
<keyword evidence="4" id="KW-0862">Zinc</keyword>
<dbReference type="InterPro" id="IPR001841">
    <property type="entry name" value="Znf_RING"/>
</dbReference>
<dbReference type="InterPro" id="IPR006574">
    <property type="entry name" value="PRY"/>
</dbReference>
<dbReference type="AlphaFoldDB" id="A0A3B4UHS4"/>
<keyword evidence="5" id="KW-0391">Immunity</keyword>
<dbReference type="Ensembl" id="ENSSDUT00000017550.1">
    <property type="protein sequence ID" value="ENSSDUP00000017235.1"/>
    <property type="gene ID" value="ENSSDUG00000012589.1"/>
</dbReference>
<dbReference type="Gene3D" id="2.60.120.920">
    <property type="match status" value="1"/>
</dbReference>
<dbReference type="InterPro" id="IPR000315">
    <property type="entry name" value="Znf_B-box"/>
</dbReference>
<evidence type="ECO:0000259" key="9">
    <source>
        <dbReference type="PROSITE" id="PS50188"/>
    </source>
</evidence>
<dbReference type="GO" id="GO:0005737">
    <property type="term" value="C:cytoplasm"/>
    <property type="evidence" value="ECO:0007669"/>
    <property type="project" value="UniProtKB-ARBA"/>
</dbReference>
<keyword evidence="2" id="KW-0479">Metal-binding</keyword>
<dbReference type="Pfam" id="PF15227">
    <property type="entry name" value="zf-C3HC4_4"/>
    <property type="match status" value="1"/>
</dbReference>
<dbReference type="SMART" id="SM00589">
    <property type="entry name" value="PRY"/>
    <property type="match status" value="1"/>
</dbReference>